<feature type="domain" description="TNFR-Cys" evidence="1">
    <location>
        <begin position="110"/>
        <end position="141"/>
    </location>
</feature>
<feature type="domain" description="TNFR-Cys" evidence="1">
    <location>
        <begin position="792"/>
        <end position="830"/>
    </location>
</feature>
<dbReference type="SMART" id="SM00208">
    <property type="entry name" value="TNFR"/>
    <property type="match status" value="6"/>
</dbReference>
<keyword evidence="3" id="KW-1185">Reference proteome</keyword>
<dbReference type="PANTHER" id="PTHR46967">
    <property type="entry name" value="INSULIN-LIKE GROWTH FACTOR BINDING PROTEIN,N-TERMINAL"/>
    <property type="match status" value="1"/>
</dbReference>
<protein>
    <submittedName>
        <fullName evidence="2">Multiple epidermal growth factor-like domains 6</fullName>
    </submittedName>
</protein>
<evidence type="ECO:0000313" key="3">
    <source>
        <dbReference type="Proteomes" id="UP000239649"/>
    </source>
</evidence>
<dbReference type="STRING" id="554055.A0A2P6VLZ5"/>
<sequence>MAKREHAVTAITFGGASAAGRVTLTRAGGNLVYVITEISNISLQTEVHANVGLPGACTDLPVLATHCRDDDDPEGLATACPTGRYGQVIDSSGIKVCLLCPSGSNTCLPCQAGSYNEGTGQGICLECPPDSYAWIPGSTVCMRCIGGVPVTCPSGNCGTTAASPGSHILQLGTLTDGSTGTCALSGSYAIGAYTNCPTWTTPGTYPASLAFALSVAGDCSIDLLPIGDPAATCTEPLAATFPDNQMRAYYATTTKIISTLPIDVASSSYMFTIEKTGSAVSMYFWAATTDAAVVPPSNICKSTATVAGGKVIDEPTVAITACPAGSYLVTNQYCHACPEGTYSGEGALGLAECQPCPPGQYNPSPGLGDQETVDTPGQNCLLCPEGSVALSGSQTAATTTDGTMAAGATFCDACPAGFWQDRRNNALACKSCARWPDAPATPLSGPTLDTGMGKFTYRSGDASPENNQCLRIPSGYRLRTPDDYSEIELCEIGTVSFWNTAGKTRWPHTTIGDEARCMSCSGLETETGDVNLYPHTYAPRAGMMSCIACPAGTVPKDITVSGAPRTTSCQECPDGKYRDAYTPTATCTDCGQGKEVGPSAKQDCTLCRPGTFKSTIAVVNFCTPCAKHQYRPTAGALSCLLCPKGTQTQDVGNIECTPCAVGYYNGVPGTECDPSPTGTYVNTTGAFYPVPCPKGTWNNEQAQDNCNSCPPGKYSNTLGSKDCKTCAGGTFSTGQASACTDCRAGYAAAAGSSSCTPCKPGTYAPDPKSLTCKPCPRGYQCPTSAMRRVSGCPKGTYSNKEGNKLCTPCPVNTYSTGGSTSSPVFSCTKCDVGKNTRGLTGQSICQVIRPQVKRLSYFKLDLVNSTSLNDVMGRCLTSVQVNVYSDCKVSLTPLNSEGNWVPGIWSGDATNTYQHYVECPRTEGPKLTPVGGASAVAVAIKAAIRAAIEGHVYGYSGATPLYTLTLSSVAYAPGRITITSSTGNQLVYAVTESTILSLEVDSNISPPTACSQLDKVWTCLDNTIPEGIANPCPPGRYGIFVSTEIKVCGLCPAGSYSDEGNGCTSCEAGRVSTMGQSGCAAMCGPGTFSPGGSSTCLPCPAGTYSEDVANQICTGCPPDSYAWIPGSTVCMRCIGGVPVTCTENSCTSTDSSPGSHILQVGQMSVCGLSGSYEVKAHTKCTSWAQAAPTVRVQLALEVAEDCSIDIKPIADPACADTADATGHPYSNIVMRAYYATPTSIRSLLPSASATSKGPMVAIDQAGGAGVLLSYFAASQDPADYNAAQITGAVRCSPLPGNTAVIGGQVVGNPSTAITQCPARSYIVPDEYCYACPPGSYCPGGSTAGSGPKGPCAAGQYNPYLGQTACLACPLPSNWTSYGGAIQCNIPALDTDCFLAKYSNVGMEYDPVSQRCQPCQPGTRRNDVTKKCELCPAGEYSGSGAATCTKCPVGQYSPTDGMPDQQAITGISGRRCLLCPRGSLALSDSQSADSVVAGQITTGATFCDACPAGFVQDDANPSKPCVPCAALDPYTYRTGDATPENNKCVQIPSGYVLGASVVPNTRIALCPAGTVSYWDAAGDRVPPDQYTCLGCAELYPNWEFAHTYAPAEGMTACIPCPAGTVPVTTGDPGSSATASCTPCPDGYFRDAYTKSDVCMKCGEGKESGPHYGQDCTACRPGHYMTSGMASDDFKFCLPCPRNTYQASMGSTFCTFCPRGYGTQDTGNEECAPCPIGYYSLAGGDCRPAPPGTFINTTAAYLYTACPAGTWNNEAGQDNCNSCAAGKYSNTIGSTECKTCPAGAYSKAQSSRCLDCRAGYSAPPGSDKCNPCKPGYYTPNIKSPSCLLCAKGFQCPTPAMKKPLPCPRGTFSNKEGNRVCTPCPINTISAGGGVASAMQPVLACTKCPIGTSTRGLPGQSKCQVLRPQVRRLMEDAP</sequence>
<dbReference type="Proteomes" id="UP000239649">
    <property type="component" value="Unassembled WGS sequence"/>
</dbReference>
<dbReference type="Pfam" id="PF07699">
    <property type="entry name" value="Ephrin_rec_like"/>
    <property type="match status" value="4"/>
</dbReference>
<dbReference type="SMART" id="SM01411">
    <property type="entry name" value="Ephrin_rec_like"/>
    <property type="match status" value="20"/>
</dbReference>
<dbReference type="OrthoDB" id="527488at2759"/>
<feature type="domain" description="TNFR-Cys" evidence="1">
    <location>
        <begin position="1505"/>
        <end position="1543"/>
    </location>
</feature>
<dbReference type="SUPFAM" id="SSF57184">
    <property type="entry name" value="Growth factor receptor domain"/>
    <property type="match status" value="9"/>
</dbReference>
<dbReference type="InterPro" id="IPR009030">
    <property type="entry name" value="Growth_fac_rcpt_cys_sf"/>
</dbReference>
<evidence type="ECO:0000259" key="1">
    <source>
        <dbReference type="SMART" id="SM00208"/>
    </source>
</evidence>
<proteinExistence type="predicted"/>
<comment type="caution">
    <text evidence="2">The sequence shown here is derived from an EMBL/GenBank/DDBJ whole genome shotgun (WGS) entry which is preliminary data.</text>
</comment>
<gene>
    <name evidence="2" type="ORF">C2E20_1890</name>
</gene>
<dbReference type="Gene3D" id="2.10.50.10">
    <property type="entry name" value="Tumor Necrosis Factor Receptor, subunit A, domain 2"/>
    <property type="match status" value="12"/>
</dbReference>
<organism evidence="2 3">
    <name type="scientific">Micractinium conductrix</name>
    <dbReference type="NCBI Taxonomy" id="554055"/>
    <lineage>
        <taxon>Eukaryota</taxon>
        <taxon>Viridiplantae</taxon>
        <taxon>Chlorophyta</taxon>
        <taxon>core chlorophytes</taxon>
        <taxon>Trebouxiophyceae</taxon>
        <taxon>Chlorellales</taxon>
        <taxon>Chlorellaceae</taxon>
        <taxon>Chlorella clade</taxon>
        <taxon>Micractinium</taxon>
    </lineage>
</organism>
<feature type="domain" description="TNFR-Cys" evidence="1">
    <location>
        <begin position="1051"/>
        <end position="1083"/>
    </location>
</feature>
<dbReference type="EMBL" id="LHPF02000003">
    <property type="protein sequence ID" value="PSC75114.1"/>
    <property type="molecule type" value="Genomic_DNA"/>
</dbReference>
<feature type="domain" description="TNFR-Cys" evidence="1">
    <location>
        <begin position="1099"/>
        <end position="1130"/>
    </location>
</feature>
<dbReference type="PANTHER" id="PTHR46967:SF2">
    <property type="entry name" value="SUSHI, VON WILLEBRAND FACTOR TYPE A, EGF AND PENTRAXIN DOMAIN-CONTAINING PROTEIN 1-LIKE"/>
    <property type="match status" value="1"/>
</dbReference>
<dbReference type="InterPro" id="IPR006212">
    <property type="entry name" value="Furin_repeat"/>
</dbReference>
<feature type="domain" description="TNFR-Cys" evidence="1">
    <location>
        <begin position="692"/>
        <end position="723"/>
    </location>
</feature>
<name>A0A2P6VLZ5_9CHLO</name>
<dbReference type="InterPro" id="IPR001368">
    <property type="entry name" value="TNFR/NGFR_Cys_rich_reg"/>
</dbReference>
<accession>A0A2P6VLZ5</accession>
<dbReference type="InterPro" id="IPR011641">
    <property type="entry name" value="Tyr-kin_ephrin_A/B_rcpt-like"/>
</dbReference>
<dbReference type="SMART" id="SM00261">
    <property type="entry name" value="FU"/>
    <property type="match status" value="5"/>
</dbReference>
<evidence type="ECO:0000313" key="2">
    <source>
        <dbReference type="EMBL" id="PSC75114.1"/>
    </source>
</evidence>
<reference evidence="2 3" key="1">
    <citation type="journal article" date="2018" name="Plant J.">
        <title>Genome sequences of Chlorella sorokiniana UTEX 1602 and Micractinium conductrix SAG 241.80: implications to maltose excretion by a green alga.</title>
        <authorList>
            <person name="Arriola M.B."/>
            <person name="Velmurugan N."/>
            <person name="Zhang Y."/>
            <person name="Plunkett M.H."/>
            <person name="Hondzo H."/>
            <person name="Barney B.M."/>
        </authorList>
    </citation>
    <scope>NUCLEOTIDE SEQUENCE [LARGE SCALE GENOMIC DNA]</scope>
    <source>
        <strain evidence="2 3">SAG 241.80</strain>
    </source>
</reference>